<organism evidence="8 9">
    <name type="scientific">Rhodocollybia butyracea</name>
    <dbReference type="NCBI Taxonomy" id="206335"/>
    <lineage>
        <taxon>Eukaryota</taxon>
        <taxon>Fungi</taxon>
        <taxon>Dikarya</taxon>
        <taxon>Basidiomycota</taxon>
        <taxon>Agaricomycotina</taxon>
        <taxon>Agaricomycetes</taxon>
        <taxon>Agaricomycetidae</taxon>
        <taxon>Agaricales</taxon>
        <taxon>Marasmiineae</taxon>
        <taxon>Omphalotaceae</taxon>
        <taxon>Rhodocollybia</taxon>
    </lineage>
</organism>
<keyword evidence="3" id="KW-0862">Zinc</keyword>
<dbReference type="PROSITE" id="PS51292">
    <property type="entry name" value="ZF_RING_CH"/>
    <property type="match status" value="1"/>
</dbReference>
<feature type="transmembrane region" description="Helical" evidence="5">
    <location>
        <begin position="78"/>
        <end position="103"/>
    </location>
</feature>
<accession>A0A9P5PBS2</accession>
<evidence type="ECO:0000256" key="3">
    <source>
        <dbReference type="ARBA" id="ARBA00022833"/>
    </source>
</evidence>
<dbReference type="CDD" id="cd16495">
    <property type="entry name" value="RING_CH-C4HC3_MARCH"/>
    <property type="match status" value="1"/>
</dbReference>
<feature type="domain" description="RING-type" evidence="6">
    <location>
        <begin position="10"/>
        <end position="60"/>
    </location>
</feature>
<dbReference type="Pfam" id="PF12906">
    <property type="entry name" value="RINGv"/>
    <property type="match status" value="1"/>
</dbReference>
<feature type="domain" description="RING-CH-type" evidence="7">
    <location>
        <begin position="2"/>
        <end position="66"/>
    </location>
</feature>
<proteinExistence type="predicted"/>
<name>A0A9P5PBS2_9AGAR</name>
<evidence type="ECO:0000256" key="4">
    <source>
        <dbReference type="PROSITE-ProRule" id="PRU00175"/>
    </source>
</evidence>
<dbReference type="PANTHER" id="PTHR46347">
    <property type="entry name" value="RING/FYVE/PHD ZINC FINGER SUPERFAMILY PROTEIN"/>
    <property type="match status" value="1"/>
</dbReference>
<sequence>MADEDEQKQCRICLDGTDAEPELGKLIRPCKCRSYVHVRCLQRWRTSSTNQWFWECPQCHYHYRFARTRVVGIASNPLIVAGISGLAFTLLTLLSSYITTYLLSYFQGPTSSSFYYSSSSYWFYDPTEVIHDLVRAALRIIQDEDSLDVGSVLATGSSFAEPLENATQGDPGVLKRFIRRFVIGLPLIGASSLIHMMLSIPFIGPVQWIARFRGRRQRNDRDISAIIIAVLIIVGAARALYGMYQLTQSVTKRLLLRAEDAILEVN</sequence>
<evidence type="ECO:0000313" key="8">
    <source>
        <dbReference type="EMBL" id="KAF9062136.1"/>
    </source>
</evidence>
<dbReference type="OrthoDB" id="264354at2759"/>
<dbReference type="SUPFAM" id="SSF57850">
    <property type="entry name" value="RING/U-box"/>
    <property type="match status" value="1"/>
</dbReference>
<evidence type="ECO:0008006" key="10">
    <source>
        <dbReference type="Google" id="ProtNLM"/>
    </source>
</evidence>
<protein>
    <recommendedName>
        <fullName evidence="10">RING-CH-type domain-containing protein</fullName>
    </recommendedName>
</protein>
<keyword evidence="9" id="KW-1185">Reference proteome</keyword>
<comment type="caution">
    <text evidence="8">The sequence shown here is derived from an EMBL/GenBank/DDBJ whole genome shotgun (WGS) entry which is preliminary data.</text>
</comment>
<evidence type="ECO:0000256" key="5">
    <source>
        <dbReference type="SAM" id="Phobius"/>
    </source>
</evidence>
<evidence type="ECO:0000259" key="6">
    <source>
        <dbReference type="PROSITE" id="PS50089"/>
    </source>
</evidence>
<evidence type="ECO:0000259" key="7">
    <source>
        <dbReference type="PROSITE" id="PS51292"/>
    </source>
</evidence>
<dbReference type="InterPro" id="IPR011016">
    <property type="entry name" value="Znf_RING-CH"/>
</dbReference>
<dbReference type="PROSITE" id="PS50089">
    <property type="entry name" value="ZF_RING_2"/>
    <property type="match status" value="1"/>
</dbReference>
<evidence type="ECO:0000313" key="9">
    <source>
        <dbReference type="Proteomes" id="UP000772434"/>
    </source>
</evidence>
<dbReference type="PANTHER" id="PTHR46347:SF1">
    <property type="entry name" value="RING_FYVE_PHD ZINC FINGER SUPERFAMILY PROTEIN"/>
    <property type="match status" value="1"/>
</dbReference>
<dbReference type="Proteomes" id="UP000772434">
    <property type="component" value="Unassembled WGS sequence"/>
</dbReference>
<evidence type="ECO:0000256" key="1">
    <source>
        <dbReference type="ARBA" id="ARBA00022723"/>
    </source>
</evidence>
<feature type="transmembrane region" description="Helical" evidence="5">
    <location>
        <begin position="223"/>
        <end position="244"/>
    </location>
</feature>
<feature type="transmembrane region" description="Helical" evidence="5">
    <location>
        <begin position="181"/>
        <end position="203"/>
    </location>
</feature>
<dbReference type="EMBL" id="JADNRY010000181">
    <property type="protein sequence ID" value="KAF9062136.1"/>
    <property type="molecule type" value="Genomic_DNA"/>
</dbReference>
<keyword evidence="1" id="KW-0479">Metal-binding</keyword>
<keyword evidence="5" id="KW-0812">Transmembrane</keyword>
<keyword evidence="5" id="KW-0472">Membrane</keyword>
<dbReference type="SMART" id="SM00744">
    <property type="entry name" value="RINGv"/>
    <property type="match status" value="1"/>
</dbReference>
<dbReference type="AlphaFoldDB" id="A0A9P5PBS2"/>
<dbReference type="InterPro" id="IPR013083">
    <property type="entry name" value="Znf_RING/FYVE/PHD"/>
</dbReference>
<dbReference type="GO" id="GO:0008270">
    <property type="term" value="F:zinc ion binding"/>
    <property type="evidence" value="ECO:0007669"/>
    <property type="project" value="UniProtKB-KW"/>
</dbReference>
<reference evidence="8" key="1">
    <citation type="submission" date="2020-11" db="EMBL/GenBank/DDBJ databases">
        <authorList>
            <consortium name="DOE Joint Genome Institute"/>
            <person name="Ahrendt S."/>
            <person name="Riley R."/>
            <person name="Andreopoulos W."/>
            <person name="Labutti K."/>
            <person name="Pangilinan J."/>
            <person name="Ruiz-Duenas F.J."/>
            <person name="Barrasa J.M."/>
            <person name="Sanchez-Garcia M."/>
            <person name="Camarero S."/>
            <person name="Miyauchi S."/>
            <person name="Serrano A."/>
            <person name="Linde D."/>
            <person name="Babiker R."/>
            <person name="Drula E."/>
            <person name="Ayuso-Fernandez I."/>
            <person name="Pacheco R."/>
            <person name="Padilla G."/>
            <person name="Ferreira P."/>
            <person name="Barriuso J."/>
            <person name="Kellner H."/>
            <person name="Castanera R."/>
            <person name="Alfaro M."/>
            <person name="Ramirez L."/>
            <person name="Pisabarro A.G."/>
            <person name="Kuo A."/>
            <person name="Tritt A."/>
            <person name="Lipzen A."/>
            <person name="He G."/>
            <person name="Yan M."/>
            <person name="Ng V."/>
            <person name="Cullen D."/>
            <person name="Martin F."/>
            <person name="Rosso M.-N."/>
            <person name="Henrissat B."/>
            <person name="Hibbett D."/>
            <person name="Martinez A.T."/>
            <person name="Grigoriev I.V."/>
        </authorList>
    </citation>
    <scope>NUCLEOTIDE SEQUENCE</scope>
    <source>
        <strain evidence="8">AH 40177</strain>
    </source>
</reference>
<dbReference type="InterPro" id="IPR001841">
    <property type="entry name" value="Znf_RING"/>
</dbReference>
<evidence type="ECO:0000256" key="2">
    <source>
        <dbReference type="ARBA" id="ARBA00022771"/>
    </source>
</evidence>
<keyword evidence="2 4" id="KW-0863">Zinc-finger</keyword>
<keyword evidence="5" id="KW-1133">Transmembrane helix</keyword>
<dbReference type="Gene3D" id="3.30.40.10">
    <property type="entry name" value="Zinc/RING finger domain, C3HC4 (zinc finger)"/>
    <property type="match status" value="1"/>
</dbReference>
<gene>
    <name evidence="8" type="ORF">BDP27DRAFT_1385202</name>
</gene>